<evidence type="ECO:0000259" key="2">
    <source>
        <dbReference type="Pfam" id="PF00892"/>
    </source>
</evidence>
<keyword evidence="1" id="KW-0472">Membrane</keyword>
<proteinExistence type="predicted"/>
<dbReference type="eggNOG" id="COG0697">
    <property type="taxonomic scope" value="Bacteria"/>
</dbReference>
<keyword evidence="1" id="KW-1133">Transmembrane helix</keyword>
<organism evidence="3 4">
    <name type="scientific">Roseicyclus elongatus DSM 19469</name>
    <dbReference type="NCBI Taxonomy" id="1294273"/>
    <lineage>
        <taxon>Bacteria</taxon>
        <taxon>Pseudomonadati</taxon>
        <taxon>Pseudomonadota</taxon>
        <taxon>Alphaproteobacteria</taxon>
        <taxon>Rhodobacterales</taxon>
        <taxon>Roseobacteraceae</taxon>
        <taxon>Roseicyclus</taxon>
    </lineage>
</organism>
<dbReference type="SUPFAM" id="SSF103481">
    <property type="entry name" value="Multidrug resistance efflux transporter EmrE"/>
    <property type="match status" value="2"/>
</dbReference>
<protein>
    <recommendedName>
        <fullName evidence="2">EamA domain-containing protein</fullName>
    </recommendedName>
</protein>
<gene>
    <name evidence="3" type="ORF">roselon_02567</name>
</gene>
<dbReference type="InterPro" id="IPR037185">
    <property type="entry name" value="EmrE-like"/>
</dbReference>
<accession>W8SQS1</accession>
<name>W8SQS1_9RHOB</name>
<feature type="transmembrane region" description="Helical" evidence="1">
    <location>
        <begin position="13"/>
        <end position="31"/>
    </location>
</feature>
<feature type="transmembrane region" description="Helical" evidence="1">
    <location>
        <begin position="214"/>
        <end position="234"/>
    </location>
</feature>
<dbReference type="Gene3D" id="1.10.3730.20">
    <property type="match status" value="1"/>
</dbReference>
<dbReference type="AlphaFoldDB" id="W8SQS1"/>
<keyword evidence="4" id="KW-1185">Reference proteome</keyword>
<reference evidence="3 4" key="1">
    <citation type="submission" date="2013-03" db="EMBL/GenBank/DDBJ databases">
        <authorList>
            <person name="Fiebig A."/>
            <person name="Goeker M."/>
            <person name="Klenk H.-P.P."/>
        </authorList>
    </citation>
    <scope>NUCLEOTIDE SEQUENCE [LARGE SCALE GENOMIC DNA]</scope>
    <source>
        <strain evidence="4">DSM 19469</strain>
    </source>
</reference>
<feature type="transmembrane region" description="Helical" evidence="1">
    <location>
        <begin position="246"/>
        <end position="262"/>
    </location>
</feature>
<keyword evidence="1" id="KW-0812">Transmembrane</keyword>
<dbReference type="HOGENOM" id="CLU_032828_2_0_5"/>
<dbReference type="PANTHER" id="PTHR22911:SF135">
    <property type="entry name" value="BLR4310 PROTEIN"/>
    <property type="match status" value="1"/>
</dbReference>
<evidence type="ECO:0000313" key="3">
    <source>
        <dbReference type="EMBL" id="AHM04885.1"/>
    </source>
</evidence>
<dbReference type="PATRIC" id="fig|1294273.3.peg.2537"/>
<dbReference type="GO" id="GO:0016020">
    <property type="term" value="C:membrane"/>
    <property type="evidence" value="ECO:0007669"/>
    <property type="project" value="InterPro"/>
</dbReference>
<feature type="transmembrane region" description="Helical" evidence="1">
    <location>
        <begin position="100"/>
        <end position="121"/>
    </location>
</feature>
<sequence length="307" mass="31966">MELEAVWMDNIKGMAWMTLAMLAFALADMFIKMTVDRLAVGQVILFFGVGGALVFGVAARMQGAQLTSPAFLSRPVLARNASEILGTVCFVIALSKIDLATLSAVIMSSPLLVTLGAAVILGEHVGWRRWLAIGIGMVGVLIILRPGLAGFEPAALWAVGAAIGLSGRDLATRPIPREVSTLLLGCWGFVAAASAGAALLVALGGAVVPDASETAQLFGALACALVAYYAITAAMRVGEIGVVSPFRYTRLVFAFLIAAVVFGERPDAFTLIGAGIVIATGLYTFWRETAARRAVATSPLPTGRAGR</sequence>
<feature type="domain" description="EamA" evidence="2">
    <location>
        <begin position="12"/>
        <end position="144"/>
    </location>
</feature>
<dbReference type="InterPro" id="IPR000620">
    <property type="entry name" value="EamA_dom"/>
</dbReference>
<dbReference type="PANTHER" id="PTHR22911">
    <property type="entry name" value="ACYL-MALONYL CONDENSING ENZYME-RELATED"/>
    <property type="match status" value="1"/>
</dbReference>
<feature type="transmembrane region" description="Helical" evidence="1">
    <location>
        <begin position="268"/>
        <end position="286"/>
    </location>
</feature>
<feature type="transmembrane region" description="Helical" evidence="1">
    <location>
        <begin position="130"/>
        <end position="148"/>
    </location>
</feature>
<evidence type="ECO:0000313" key="4">
    <source>
        <dbReference type="Proteomes" id="UP000019593"/>
    </source>
</evidence>
<dbReference type="EMBL" id="CP004372">
    <property type="protein sequence ID" value="AHM04885.1"/>
    <property type="molecule type" value="Genomic_DNA"/>
</dbReference>
<feature type="transmembrane region" description="Helical" evidence="1">
    <location>
        <begin position="38"/>
        <end position="59"/>
    </location>
</feature>
<feature type="domain" description="EamA" evidence="2">
    <location>
        <begin position="154"/>
        <end position="279"/>
    </location>
</feature>
<dbReference type="Pfam" id="PF00892">
    <property type="entry name" value="EamA"/>
    <property type="match status" value="2"/>
</dbReference>
<dbReference type="KEGG" id="red:roselon_02567"/>
<dbReference type="Proteomes" id="UP000019593">
    <property type="component" value="Chromosome"/>
</dbReference>
<feature type="transmembrane region" description="Helical" evidence="1">
    <location>
        <begin position="183"/>
        <end position="208"/>
    </location>
</feature>
<dbReference type="STRING" id="1294273.roselon_02567"/>
<evidence type="ECO:0000256" key="1">
    <source>
        <dbReference type="SAM" id="Phobius"/>
    </source>
</evidence>